<proteinExistence type="predicted"/>
<organism evidence="1 2">
    <name type="scientific">Angomonas deanei</name>
    <dbReference type="NCBI Taxonomy" id="59799"/>
    <lineage>
        <taxon>Eukaryota</taxon>
        <taxon>Discoba</taxon>
        <taxon>Euglenozoa</taxon>
        <taxon>Kinetoplastea</taxon>
        <taxon>Metakinetoplastina</taxon>
        <taxon>Trypanosomatida</taxon>
        <taxon>Trypanosomatidae</taxon>
        <taxon>Strigomonadinae</taxon>
        <taxon>Angomonas</taxon>
    </lineage>
</organism>
<name>A0A7G2C2T9_9TRYP</name>
<dbReference type="Gene3D" id="1.25.40.10">
    <property type="entry name" value="Tetratricopeptide repeat domain"/>
    <property type="match status" value="1"/>
</dbReference>
<sequence length="214" mass="24997">MALLSETTPLRRKKNKMYRDHWADRLDLLQRGVDVSRKCIKENPDYGPCYRSYVICATRESEALYYWKSLTGLGLVENYKAIVRRGNQGMALMPSDPDIPNALGALCARCAYHWYEPSRLYSLFYGLPSRKVLLDQSIQYHKKACENDPNNLEYACRLAQAYYQRGDMANARRWYVRVRDEMPPQHLDDEVWQGLAHTQLATAFMKTQWNVPFA</sequence>
<protein>
    <recommendedName>
        <fullName evidence="3">Tetratricopeptide repeat</fullName>
    </recommendedName>
</protein>
<dbReference type="SUPFAM" id="SSF48452">
    <property type="entry name" value="TPR-like"/>
    <property type="match status" value="1"/>
</dbReference>
<dbReference type="Proteomes" id="UP000515908">
    <property type="component" value="Chromosome 01"/>
</dbReference>
<dbReference type="EMBL" id="LR877145">
    <property type="protein sequence ID" value="CAD2213007.1"/>
    <property type="molecule type" value="Genomic_DNA"/>
</dbReference>
<accession>A0A7G2C2T9</accession>
<evidence type="ECO:0000313" key="2">
    <source>
        <dbReference type="Proteomes" id="UP000515908"/>
    </source>
</evidence>
<evidence type="ECO:0008006" key="3">
    <source>
        <dbReference type="Google" id="ProtNLM"/>
    </source>
</evidence>
<evidence type="ECO:0000313" key="1">
    <source>
        <dbReference type="EMBL" id="CAD2213007.1"/>
    </source>
</evidence>
<dbReference type="InterPro" id="IPR011990">
    <property type="entry name" value="TPR-like_helical_dom_sf"/>
</dbReference>
<keyword evidence="2" id="KW-1185">Reference proteome</keyword>
<dbReference type="AlphaFoldDB" id="A0A7G2C2T9"/>
<reference evidence="1 2" key="1">
    <citation type="submission" date="2020-08" db="EMBL/GenBank/DDBJ databases">
        <authorList>
            <person name="Newling K."/>
            <person name="Davey J."/>
            <person name="Forrester S."/>
        </authorList>
    </citation>
    <scope>NUCLEOTIDE SEQUENCE [LARGE SCALE GENOMIC DNA]</scope>
    <source>
        <strain evidence="2">Crithidia deanei Carvalho (ATCC PRA-265)</strain>
    </source>
</reference>
<dbReference type="VEuPathDB" id="TriTrypDB:ADEAN_000044300"/>
<gene>
    <name evidence="1" type="ORF">ADEAN_000044300</name>
</gene>
<dbReference type="OrthoDB" id="269365at2759"/>